<evidence type="ECO:0000256" key="3">
    <source>
        <dbReference type="ARBA" id="ARBA00011970"/>
    </source>
</evidence>
<dbReference type="RefSeq" id="WP_096360691.1">
    <property type="nucleotide sequence ID" value="NZ_AP014879.1"/>
</dbReference>
<dbReference type="Gene3D" id="1.25.40.10">
    <property type="entry name" value="Tetratricopeptide repeat domain"/>
    <property type="match status" value="2"/>
</dbReference>
<organism evidence="10 11">
    <name type="scientific">Sulfuricaulis limicola</name>
    <dbReference type="NCBI Taxonomy" id="1620215"/>
    <lineage>
        <taxon>Bacteria</taxon>
        <taxon>Pseudomonadati</taxon>
        <taxon>Pseudomonadota</taxon>
        <taxon>Gammaproteobacteria</taxon>
        <taxon>Acidiferrobacterales</taxon>
        <taxon>Acidiferrobacteraceae</taxon>
        <taxon>Sulfuricaulis</taxon>
    </lineage>
</organism>
<dbReference type="PANTHER" id="PTHR44998:SF1">
    <property type="entry name" value="UDP-N-ACETYLGLUCOSAMINE--PEPTIDE N-ACETYLGLUCOSAMINYLTRANSFERASE 110 KDA SUBUNIT"/>
    <property type="match status" value="1"/>
</dbReference>
<dbReference type="SUPFAM" id="SSF48452">
    <property type="entry name" value="TPR-like"/>
    <property type="match status" value="1"/>
</dbReference>
<evidence type="ECO:0000313" key="10">
    <source>
        <dbReference type="EMBL" id="BAV33886.1"/>
    </source>
</evidence>
<dbReference type="InterPro" id="IPR019734">
    <property type="entry name" value="TPR_rpt"/>
</dbReference>
<evidence type="ECO:0000256" key="2">
    <source>
        <dbReference type="ARBA" id="ARBA00005386"/>
    </source>
</evidence>
<dbReference type="InParanoid" id="A0A1B4XGF1"/>
<keyword evidence="7 8" id="KW-0802">TPR repeat</keyword>
<evidence type="ECO:0000256" key="1">
    <source>
        <dbReference type="ARBA" id="ARBA00004922"/>
    </source>
</evidence>
<keyword evidence="11" id="KW-1185">Reference proteome</keyword>
<feature type="repeat" description="TPR" evidence="8">
    <location>
        <begin position="34"/>
        <end position="67"/>
    </location>
</feature>
<dbReference type="PANTHER" id="PTHR44998">
    <property type="match status" value="1"/>
</dbReference>
<dbReference type="SMART" id="SM00028">
    <property type="entry name" value="TPR"/>
    <property type="match status" value="2"/>
</dbReference>
<dbReference type="Gene3D" id="3.40.50.2000">
    <property type="entry name" value="Glycogen Phosphorylase B"/>
    <property type="match status" value="1"/>
</dbReference>
<dbReference type="InterPro" id="IPR011990">
    <property type="entry name" value="TPR-like_helical_dom_sf"/>
</dbReference>
<evidence type="ECO:0000313" key="11">
    <source>
        <dbReference type="Proteomes" id="UP000243180"/>
    </source>
</evidence>
<dbReference type="Pfam" id="PF13844">
    <property type="entry name" value="Glyco_transf_41"/>
    <property type="match status" value="2"/>
</dbReference>
<dbReference type="EMBL" id="AP014879">
    <property type="protein sequence ID" value="BAV33886.1"/>
    <property type="molecule type" value="Genomic_DNA"/>
</dbReference>
<accession>A0A1B4XGF1</accession>
<name>A0A1B4XGF1_9GAMM</name>
<dbReference type="PROSITE" id="PS50005">
    <property type="entry name" value="TPR"/>
    <property type="match status" value="1"/>
</dbReference>
<dbReference type="KEGG" id="slim:SCL_1581"/>
<evidence type="ECO:0000256" key="4">
    <source>
        <dbReference type="ARBA" id="ARBA00022676"/>
    </source>
</evidence>
<dbReference type="AlphaFoldDB" id="A0A1B4XGF1"/>
<dbReference type="InterPro" id="IPR029489">
    <property type="entry name" value="OGT/SEC/SPY_C"/>
</dbReference>
<comment type="pathway">
    <text evidence="1">Protein modification; protein glycosylation.</text>
</comment>
<dbReference type="EC" id="2.4.1.255" evidence="3"/>
<dbReference type="Gene3D" id="3.40.50.11380">
    <property type="match status" value="1"/>
</dbReference>
<dbReference type="SUPFAM" id="SSF53756">
    <property type="entry name" value="UDP-Glycosyltransferase/glycogen phosphorylase"/>
    <property type="match status" value="1"/>
</dbReference>
<keyword evidence="5" id="KW-0808">Transferase</keyword>
<evidence type="ECO:0000256" key="7">
    <source>
        <dbReference type="ARBA" id="ARBA00022803"/>
    </source>
</evidence>
<evidence type="ECO:0000256" key="8">
    <source>
        <dbReference type="PROSITE-ProRule" id="PRU00339"/>
    </source>
</evidence>
<dbReference type="Proteomes" id="UP000243180">
    <property type="component" value="Chromosome"/>
</dbReference>
<dbReference type="OrthoDB" id="255821at2"/>
<protein>
    <recommendedName>
        <fullName evidence="3">protein O-GlcNAc transferase</fullName>
        <ecNumber evidence="3">2.4.1.255</ecNumber>
    </recommendedName>
</protein>
<proteinExistence type="inferred from homology"/>
<feature type="domain" description="O-GlcNAc transferase C-terminal" evidence="9">
    <location>
        <begin position="290"/>
        <end position="437"/>
    </location>
</feature>
<gene>
    <name evidence="10" type="ORF">SCL_1581</name>
</gene>
<sequence>MGTRDEAIAAHRRGDLVKAERLYRHLLRAAPSDAELHYCLGLLCFQTSRARESIQWLQQALALAPASGPTLQLLIRVSVETGDAEGALASLDRYLALHPHDAGMLHLKGQQLARLGKLRDAERAFFQAAERTGEAAMHHDLGLCRQLQGNLPGAIQAYREAIRRGHDHPRTRLWLAQCLRAVGRIREYYETATGATGDALNDIELAIEAQTARRYVCDWEGVETNQPAFMAGLQSALKQGSGASIPPGILNFMEVDEPTIASAAKKYARQLATAGDALRQKLRRPPARGDTGKLRVGYLSTDFFAHAVGFLVRDLFACHDRTRFEICGYSLRHHPDEVQARIREGCDTYRNLAGKNPEEIAHAILGDRIDILIDLAGYTSAAQPAVLAARPAPVQISWLGYLGTSGADFIDYLIADDVALPEELAGDYTERIIRLPHFMITSPLSTSEKSPSREALGLGNDGFVFCSFNQPYKLDRRTFGAWMDILRRVPGSRLWMYVPDLEACGGNLRREAMRLEVDPGRLVFAGSEPMAQHLARMALADLALDPFHISGGATSVAALYAGVPVLTLRGQSFLARMGSSINSRLGMDALDCTTPEQYVMTAVELALNPAALAAVKDQLKETRRTHRFFDTGAFVHSLEEALRIAWERHAAGQAPADIRVTDSPSG</sequence>
<evidence type="ECO:0000259" key="9">
    <source>
        <dbReference type="Pfam" id="PF13844"/>
    </source>
</evidence>
<dbReference type="Pfam" id="PF13432">
    <property type="entry name" value="TPR_16"/>
    <property type="match status" value="3"/>
</dbReference>
<comment type="similarity">
    <text evidence="2">Belongs to the glycosyltransferase 41 family. O-GlcNAc transferase subfamily.</text>
</comment>
<feature type="domain" description="O-GlcNAc transferase C-terminal" evidence="9">
    <location>
        <begin position="452"/>
        <end position="637"/>
    </location>
</feature>
<evidence type="ECO:0000256" key="6">
    <source>
        <dbReference type="ARBA" id="ARBA00022737"/>
    </source>
</evidence>
<keyword evidence="6" id="KW-0677">Repeat</keyword>
<dbReference type="GO" id="GO:0097363">
    <property type="term" value="F:protein O-acetylglucosaminyltransferase activity"/>
    <property type="evidence" value="ECO:0007669"/>
    <property type="project" value="UniProtKB-EC"/>
</dbReference>
<evidence type="ECO:0000256" key="5">
    <source>
        <dbReference type="ARBA" id="ARBA00022679"/>
    </source>
</evidence>
<reference evidence="10 11" key="1">
    <citation type="submission" date="2015-05" db="EMBL/GenBank/DDBJ databases">
        <title>Complete genome sequence of a sulfur-oxidizing gammaproteobacterium strain HA5.</title>
        <authorList>
            <person name="Miura A."/>
            <person name="Kojima H."/>
            <person name="Fukui M."/>
        </authorList>
    </citation>
    <scope>NUCLEOTIDE SEQUENCE [LARGE SCALE GENOMIC DNA]</scope>
    <source>
        <strain evidence="10 11">HA5</strain>
    </source>
</reference>
<keyword evidence="4" id="KW-0328">Glycosyltransferase</keyword>